<dbReference type="RefSeq" id="WP_161447044.1">
    <property type="nucleotide sequence ID" value="NZ_WYDN01000001.1"/>
</dbReference>
<gene>
    <name evidence="1" type="ORF">GT020_01435</name>
</gene>
<dbReference type="AlphaFoldDB" id="A0A6L9FYT1"/>
<protein>
    <submittedName>
        <fullName evidence="1">Uncharacterized protein</fullName>
    </submittedName>
</protein>
<evidence type="ECO:0000313" key="1">
    <source>
        <dbReference type="EMBL" id="NAZ14732.1"/>
    </source>
</evidence>
<proteinExistence type="predicted"/>
<name>A0A6L9FYT1_9MICC</name>
<evidence type="ECO:0000313" key="2">
    <source>
        <dbReference type="Proteomes" id="UP000477543"/>
    </source>
</evidence>
<accession>A0A6L9FYT1</accession>
<dbReference type="EMBL" id="WYDN01000001">
    <property type="protein sequence ID" value="NAZ14732.1"/>
    <property type="molecule type" value="Genomic_DNA"/>
</dbReference>
<comment type="caution">
    <text evidence="1">The sequence shown here is derived from an EMBL/GenBank/DDBJ whole genome shotgun (WGS) entry which is preliminary data.</text>
</comment>
<dbReference type="Proteomes" id="UP000477543">
    <property type="component" value="Unassembled WGS sequence"/>
</dbReference>
<organism evidence="1 2">
    <name type="scientific">Glutamicibacter soli</name>
    <dbReference type="NCBI Taxonomy" id="453836"/>
    <lineage>
        <taxon>Bacteria</taxon>
        <taxon>Bacillati</taxon>
        <taxon>Actinomycetota</taxon>
        <taxon>Actinomycetes</taxon>
        <taxon>Micrococcales</taxon>
        <taxon>Micrococcaceae</taxon>
        <taxon>Glutamicibacter</taxon>
    </lineage>
</organism>
<sequence>MDAKLAENPEFIAKLAQAVRVELERENRIRSQRAVDQAPRTKRRL</sequence>
<reference evidence="1 2" key="1">
    <citation type="submission" date="2020-01" db="EMBL/GenBank/DDBJ databases">
        <title>Glutamicibacter soli M275.</title>
        <authorList>
            <person name="Meng X."/>
        </authorList>
    </citation>
    <scope>NUCLEOTIDE SEQUENCE [LARGE SCALE GENOMIC DNA]</scope>
    <source>
        <strain evidence="1 2">M275</strain>
    </source>
</reference>